<evidence type="ECO:0008006" key="7">
    <source>
        <dbReference type="Google" id="ProtNLM"/>
    </source>
</evidence>
<evidence type="ECO:0000313" key="6">
    <source>
        <dbReference type="Proteomes" id="UP000002774"/>
    </source>
</evidence>
<accession>H1YB88</accession>
<dbReference type="GO" id="GO:0005886">
    <property type="term" value="C:plasma membrane"/>
    <property type="evidence" value="ECO:0007669"/>
    <property type="project" value="UniProtKB-SubCell"/>
</dbReference>
<keyword evidence="3 4" id="KW-0472">Membrane</keyword>
<name>H1YB88_9SPHI</name>
<feature type="transmembrane region" description="Helical" evidence="4">
    <location>
        <begin position="12"/>
        <end position="30"/>
    </location>
</feature>
<dbReference type="SUPFAM" id="SSF50956">
    <property type="entry name" value="Thermostable phytase (3-phytase)"/>
    <property type="match status" value="1"/>
</dbReference>
<keyword evidence="6" id="KW-1185">Reference proteome</keyword>
<evidence type="ECO:0000313" key="5">
    <source>
        <dbReference type="EMBL" id="EHQ30614.1"/>
    </source>
</evidence>
<evidence type="ECO:0000256" key="3">
    <source>
        <dbReference type="ARBA" id="ARBA00023136"/>
    </source>
</evidence>
<dbReference type="AlphaFoldDB" id="H1YB88"/>
<keyword evidence="2" id="KW-1003">Cell membrane</keyword>
<dbReference type="InterPro" id="IPR009722">
    <property type="entry name" value="YjiK/CarP"/>
</dbReference>
<proteinExistence type="predicted"/>
<reference evidence="5" key="1">
    <citation type="submission" date="2011-09" db="EMBL/GenBank/DDBJ databases">
        <title>The permanent draft genome of Mucilaginibacter paludis DSM 18603.</title>
        <authorList>
            <consortium name="US DOE Joint Genome Institute (JGI-PGF)"/>
            <person name="Lucas S."/>
            <person name="Han J."/>
            <person name="Lapidus A."/>
            <person name="Bruce D."/>
            <person name="Goodwin L."/>
            <person name="Pitluck S."/>
            <person name="Peters L."/>
            <person name="Kyrpides N."/>
            <person name="Mavromatis K."/>
            <person name="Ivanova N."/>
            <person name="Mikhailova N."/>
            <person name="Held B."/>
            <person name="Detter J.C."/>
            <person name="Tapia R."/>
            <person name="Han C."/>
            <person name="Land M."/>
            <person name="Hauser L."/>
            <person name="Markowitz V."/>
            <person name="Cheng J.-F."/>
            <person name="Hugenholtz P."/>
            <person name="Woyke T."/>
            <person name="Wu D."/>
            <person name="Tindall B."/>
            <person name="Brambilla E."/>
            <person name="Klenk H.-P."/>
            <person name="Eisen J.A."/>
        </authorList>
    </citation>
    <scope>NUCLEOTIDE SEQUENCE [LARGE SCALE GENOMIC DNA]</scope>
    <source>
        <strain evidence="5">DSM 18603</strain>
    </source>
</reference>
<sequence length="296" mass="33264">MKAITAANKLKDRHGLFILFLGITIAFFGFSCMDKTNYTSPPGYDLNKPVKYNMPESLHEISGIAFHHGKPDSLYAEEDEDGKVYYMHLGDPKVNHSRFGKAGDYEDITILGEQVVMLRSDGVFFVFPFNGLRNPEIKNVQKWNYILPSGEYEGLFGDEKNNQLYVLCKHCSDDNTAKSSSGYIFKLLPDGSVKQSGQFNINVKEIEALTGTKKIAFHPSAITKNQNTNEWYILSSVNKILVVADAGFKVKAVYPINPSLFIQPEGITFDNQNNLYISNEGDKVSPGNVLKFKYTR</sequence>
<dbReference type="eggNOG" id="COG3204">
    <property type="taxonomic scope" value="Bacteria"/>
</dbReference>
<evidence type="ECO:0000256" key="2">
    <source>
        <dbReference type="ARBA" id="ARBA00022475"/>
    </source>
</evidence>
<dbReference type="Proteomes" id="UP000002774">
    <property type="component" value="Chromosome"/>
</dbReference>
<dbReference type="STRING" id="714943.Mucpa_6561"/>
<gene>
    <name evidence="5" type="ORF">Mucpa_6561</name>
</gene>
<dbReference type="HOGENOM" id="CLU_080100_0_0_10"/>
<dbReference type="OrthoDB" id="5292493at2"/>
<evidence type="ECO:0000256" key="1">
    <source>
        <dbReference type="ARBA" id="ARBA00004236"/>
    </source>
</evidence>
<keyword evidence="4" id="KW-0812">Transmembrane</keyword>
<protein>
    <recommendedName>
        <fullName evidence="7">SdiA-regulated family protein</fullName>
    </recommendedName>
</protein>
<comment type="subcellular location">
    <subcellularLocation>
        <location evidence="1">Cell membrane</location>
    </subcellularLocation>
</comment>
<dbReference type="RefSeq" id="WP_008512492.1">
    <property type="nucleotide sequence ID" value="NZ_CM001403.1"/>
</dbReference>
<keyword evidence="4" id="KW-1133">Transmembrane helix</keyword>
<dbReference type="Pfam" id="PF06977">
    <property type="entry name" value="SdiA-regulated"/>
    <property type="match status" value="1"/>
</dbReference>
<evidence type="ECO:0000256" key="4">
    <source>
        <dbReference type="SAM" id="Phobius"/>
    </source>
</evidence>
<dbReference type="PROSITE" id="PS51257">
    <property type="entry name" value="PROKAR_LIPOPROTEIN"/>
    <property type="match status" value="1"/>
</dbReference>
<organism evidence="5 6">
    <name type="scientific">Mucilaginibacter paludis DSM 18603</name>
    <dbReference type="NCBI Taxonomy" id="714943"/>
    <lineage>
        <taxon>Bacteria</taxon>
        <taxon>Pseudomonadati</taxon>
        <taxon>Bacteroidota</taxon>
        <taxon>Sphingobacteriia</taxon>
        <taxon>Sphingobacteriales</taxon>
        <taxon>Sphingobacteriaceae</taxon>
        <taxon>Mucilaginibacter</taxon>
    </lineage>
</organism>
<dbReference type="EMBL" id="CM001403">
    <property type="protein sequence ID" value="EHQ30614.1"/>
    <property type="molecule type" value="Genomic_DNA"/>
</dbReference>